<name>A0A0R0LVC0_9MICR</name>
<evidence type="ECO:0000313" key="3">
    <source>
        <dbReference type="EMBL" id="KRH93325.1"/>
    </source>
</evidence>
<dbReference type="PROSITE" id="PS50090">
    <property type="entry name" value="MYB_LIKE"/>
    <property type="match status" value="1"/>
</dbReference>
<protein>
    <submittedName>
        <fullName evidence="3">Nuclear receptor coregulator SMRT/SMRTER</fullName>
    </submittedName>
</protein>
<feature type="compositionally biased region" description="Basic and acidic residues" evidence="1">
    <location>
        <begin position="442"/>
        <end position="452"/>
    </location>
</feature>
<gene>
    <name evidence="3" type="ORF">M153_10780003108</name>
</gene>
<feature type="region of interest" description="Disordered" evidence="1">
    <location>
        <begin position="425"/>
        <end position="469"/>
    </location>
</feature>
<dbReference type="OrthoDB" id="2193595at2759"/>
<feature type="region of interest" description="Disordered" evidence="1">
    <location>
        <begin position="84"/>
        <end position="154"/>
    </location>
</feature>
<dbReference type="EMBL" id="LGUB01000385">
    <property type="protein sequence ID" value="KRH93325.1"/>
    <property type="molecule type" value="Genomic_DNA"/>
</dbReference>
<keyword evidence="4" id="KW-1185">Reference proteome</keyword>
<comment type="caution">
    <text evidence="3">The sequence shown here is derived from an EMBL/GenBank/DDBJ whole genome shotgun (WGS) entry which is preliminary data.</text>
</comment>
<evidence type="ECO:0000313" key="4">
    <source>
        <dbReference type="Proteomes" id="UP000051530"/>
    </source>
</evidence>
<feature type="compositionally biased region" description="Basic and acidic residues" evidence="1">
    <location>
        <begin position="142"/>
        <end position="153"/>
    </location>
</feature>
<dbReference type="Gene3D" id="1.20.58.1880">
    <property type="match status" value="1"/>
</dbReference>
<proteinExistence type="predicted"/>
<evidence type="ECO:0000256" key="1">
    <source>
        <dbReference type="SAM" id="MobiDB-lite"/>
    </source>
</evidence>
<dbReference type="Proteomes" id="UP000051530">
    <property type="component" value="Unassembled WGS sequence"/>
</dbReference>
<evidence type="ECO:0000259" key="2">
    <source>
        <dbReference type="PROSITE" id="PS50090"/>
    </source>
</evidence>
<accession>A0A0R0LVC0</accession>
<sequence>MITDNLFKTVLEERDKHLRISFYQNGFKVKEENMPFHKIDQNFNEEEIKLYIEKAKKTLGEHCVFQTEKVERLINKTESLNSLQQSQSQIENGSPVFQNTEESDISKSSQETEQITQNGQIENRTVQPTKLLNKTESFESMGRSDEQTEKISETENVSDNFISNHDIIENITQEKDVKINFVTNELEKLPISDNMSINDEIARDWLNLTFKKEYSESEFQHFKLNNEINDMERYLINRAEECSEKTVSIEYRKVKNTEIVYIPWSESDHDKFVSYFLSFHKKFHIIASLMKKDIKQVILHYYNTKKTEKYHKKKNGRISDTNLNILINFEWTKSEKQKFLNLYKFYGKYWANYLNHFNNKNINDFKCIYRYLGRRNLLSDDLHGDNLEEIIDQTGNVNNLLDTSEKATDLEVIDQQNETHIINDGESLTNTSNMTGRKKIEKKQTTKRSEINKKRKISQKTSKKTKKLPTVKKVTPSKRNSPMIDNKENIANIDGQSIVNEWTTDERQLFAIFFPHIGKKWSELANYIITKKSVDCKNYYKFYFKNLSMEEQKFEASLRNISERKTWTIPNTPKKSYNYDEYFEGVGILFKK</sequence>
<dbReference type="VEuPathDB" id="MicrosporidiaDB:M153_10780003108"/>
<organism evidence="3 4">
    <name type="scientific">Pseudoloma neurophilia</name>
    <dbReference type="NCBI Taxonomy" id="146866"/>
    <lineage>
        <taxon>Eukaryota</taxon>
        <taxon>Fungi</taxon>
        <taxon>Fungi incertae sedis</taxon>
        <taxon>Microsporidia</taxon>
        <taxon>Pseudoloma</taxon>
    </lineage>
</organism>
<dbReference type="InterPro" id="IPR009057">
    <property type="entry name" value="Homeodomain-like_sf"/>
</dbReference>
<feature type="domain" description="Myb-like" evidence="2">
    <location>
        <begin position="500"/>
        <end position="544"/>
    </location>
</feature>
<dbReference type="AlphaFoldDB" id="A0A0R0LVC0"/>
<reference evidence="3 4" key="1">
    <citation type="submission" date="2015-07" db="EMBL/GenBank/DDBJ databases">
        <title>The genome of Pseudoloma neurophilia, a relevant intracellular parasite of the zebrafish.</title>
        <authorList>
            <person name="Ndikumana S."/>
            <person name="Pelin A."/>
            <person name="Sanders J."/>
            <person name="Corradi N."/>
        </authorList>
    </citation>
    <scope>NUCLEOTIDE SEQUENCE [LARGE SCALE GENOMIC DNA]</scope>
    <source>
        <strain evidence="3 4">MK1</strain>
    </source>
</reference>
<dbReference type="Gene3D" id="1.10.10.60">
    <property type="entry name" value="Homeodomain-like"/>
    <property type="match status" value="1"/>
</dbReference>
<feature type="compositionally biased region" description="Polar residues" evidence="1">
    <location>
        <begin position="425"/>
        <end position="435"/>
    </location>
</feature>
<feature type="compositionally biased region" description="Polar residues" evidence="1">
    <location>
        <begin position="90"/>
        <end position="135"/>
    </location>
</feature>
<feature type="compositionally biased region" description="Basic residues" evidence="1">
    <location>
        <begin position="453"/>
        <end position="469"/>
    </location>
</feature>
<dbReference type="SUPFAM" id="SSF46689">
    <property type="entry name" value="Homeodomain-like"/>
    <property type="match status" value="3"/>
</dbReference>
<dbReference type="InterPro" id="IPR001005">
    <property type="entry name" value="SANT/Myb"/>
</dbReference>
<dbReference type="SMART" id="SM00717">
    <property type="entry name" value="SANT"/>
    <property type="match status" value="3"/>
</dbReference>
<keyword evidence="3" id="KW-0675">Receptor</keyword>